<dbReference type="AlphaFoldDB" id="A0A5E4Q8H9"/>
<evidence type="ECO:0000256" key="1">
    <source>
        <dbReference type="ARBA" id="ARBA00004123"/>
    </source>
</evidence>
<evidence type="ECO:0000259" key="10">
    <source>
        <dbReference type="PROSITE" id="PS50157"/>
    </source>
</evidence>
<keyword evidence="5" id="KW-0862">Zinc</keyword>
<dbReference type="EMBL" id="FZQP02002026">
    <property type="protein sequence ID" value="VVC94541.1"/>
    <property type="molecule type" value="Genomic_DNA"/>
</dbReference>
<dbReference type="FunFam" id="3.30.160.60:FF:000624">
    <property type="entry name" value="zinc finger protein 697"/>
    <property type="match status" value="1"/>
</dbReference>
<dbReference type="GO" id="GO:0000981">
    <property type="term" value="F:DNA-binding transcription factor activity, RNA polymerase II-specific"/>
    <property type="evidence" value="ECO:0007669"/>
    <property type="project" value="TreeGrafter"/>
</dbReference>
<dbReference type="GO" id="GO:0000978">
    <property type="term" value="F:RNA polymerase II cis-regulatory region sequence-specific DNA binding"/>
    <property type="evidence" value="ECO:0007669"/>
    <property type="project" value="TreeGrafter"/>
</dbReference>
<dbReference type="Proteomes" id="UP000324832">
    <property type="component" value="Unassembled WGS sequence"/>
</dbReference>
<comment type="subcellular location">
    <subcellularLocation>
        <location evidence="1">Nucleus</location>
    </subcellularLocation>
</comment>
<evidence type="ECO:0000256" key="5">
    <source>
        <dbReference type="ARBA" id="ARBA00022833"/>
    </source>
</evidence>
<keyword evidence="6" id="KW-0238">DNA-binding</keyword>
<evidence type="ECO:0000256" key="7">
    <source>
        <dbReference type="ARBA" id="ARBA00023242"/>
    </source>
</evidence>
<keyword evidence="2" id="KW-0479">Metal-binding</keyword>
<evidence type="ECO:0000256" key="4">
    <source>
        <dbReference type="ARBA" id="ARBA00022771"/>
    </source>
</evidence>
<evidence type="ECO:0000256" key="6">
    <source>
        <dbReference type="ARBA" id="ARBA00023125"/>
    </source>
</evidence>
<evidence type="ECO:0000256" key="3">
    <source>
        <dbReference type="ARBA" id="ARBA00022737"/>
    </source>
</evidence>
<dbReference type="Gene3D" id="3.30.160.60">
    <property type="entry name" value="Classic Zinc Finger"/>
    <property type="match status" value="2"/>
</dbReference>
<dbReference type="PROSITE" id="PS00028">
    <property type="entry name" value="ZINC_FINGER_C2H2_1"/>
    <property type="match status" value="4"/>
</dbReference>
<accession>A0A5E4Q8H9</accession>
<dbReference type="SUPFAM" id="SSF57667">
    <property type="entry name" value="beta-beta-alpha zinc fingers"/>
    <property type="match status" value="2"/>
</dbReference>
<keyword evidence="12" id="KW-1185">Reference proteome</keyword>
<dbReference type="InterPro" id="IPR013087">
    <property type="entry name" value="Znf_C2H2_type"/>
</dbReference>
<evidence type="ECO:0000313" key="12">
    <source>
        <dbReference type="Proteomes" id="UP000324832"/>
    </source>
</evidence>
<evidence type="ECO:0000256" key="2">
    <source>
        <dbReference type="ARBA" id="ARBA00022723"/>
    </source>
</evidence>
<evidence type="ECO:0000313" key="11">
    <source>
        <dbReference type="EMBL" id="VVC94541.1"/>
    </source>
</evidence>
<dbReference type="GO" id="GO:0005634">
    <property type="term" value="C:nucleus"/>
    <property type="evidence" value="ECO:0007669"/>
    <property type="project" value="UniProtKB-SubCell"/>
</dbReference>
<protein>
    <recommendedName>
        <fullName evidence="10">C2H2-type domain-containing protein</fullName>
    </recommendedName>
</protein>
<dbReference type="GO" id="GO:0008270">
    <property type="term" value="F:zinc ion binding"/>
    <property type="evidence" value="ECO:0007669"/>
    <property type="project" value="UniProtKB-KW"/>
</dbReference>
<reference evidence="11 12" key="1">
    <citation type="submission" date="2017-07" db="EMBL/GenBank/DDBJ databases">
        <authorList>
            <person name="Talla V."/>
            <person name="Backstrom N."/>
        </authorList>
    </citation>
    <scope>NUCLEOTIDE SEQUENCE [LARGE SCALE GENOMIC DNA]</scope>
</reference>
<keyword evidence="4 9" id="KW-0863">Zinc-finger</keyword>
<dbReference type="PANTHER" id="PTHR24388:SF54">
    <property type="entry name" value="PROTEIN ESCARGOT"/>
    <property type="match status" value="1"/>
</dbReference>
<feature type="domain" description="C2H2-type" evidence="10">
    <location>
        <begin position="177"/>
        <end position="201"/>
    </location>
</feature>
<evidence type="ECO:0000256" key="9">
    <source>
        <dbReference type="PROSITE-ProRule" id="PRU00042"/>
    </source>
</evidence>
<proteinExistence type="inferred from homology"/>
<organism evidence="11 12">
    <name type="scientific">Leptidea sinapis</name>
    <dbReference type="NCBI Taxonomy" id="189913"/>
    <lineage>
        <taxon>Eukaryota</taxon>
        <taxon>Metazoa</taxon>
        <taxon>Ecdysozoa</taxon>
        <taxon>Arthropoda</taxon>
        <taxon>Hexapoda</taxon>
        <taxon>Insecta</taxon>
        <taxon>Pterygota</taxon>
        <taxon>Neoptera</taxon>
        <taxon>Endopterygota</taxon>
        <taxon>Lepidoptera</taxon>
        <taxon>Glossata</taxon>
        <taxon>Ditrysia</taxon>
        <taxon>Papilionoidea</taxon>
        <taxon>Pieridae</taxon>
        <taxon>Dismorphiinae</taxon>
        <taxon>Leptidea</taxon>
    </lineage>
</organism>
<dbReference type="PROSITE" id="PS50157">
    <property type="entry name" value="ZINC_FINGER_C2H2_2"/>
    <property type="match status" value="4"/>
</dbReference>
<keyword evidence="3" id="KW-0677">Repeat</keyword>
<sequence length="201" mass="22942">MDYLIRNNNKSCYKTLDVIDSISDPLEGCSDDHGEKFYLLDNVVFAEPLKPVNTEGSSEIKDIEYTVIGEVIIEKRKGNKNKIYHVKIDQSCKCPQNSCGKSFKSTALAKAHIRKVHCAVRQFVCEICGADFTARYLLKRHYLVHGGKVECPVCKKFLSGRTNMSVHLQSHTDERRHKCIDCDKSFNRSSHLKRHVQSAHK</sequence>
<dbReference type="SMART" id="SM00355">
    <property type="entry name" value="ZnF_C2H2"/>
    <property type="match status" value="4"/>
</dbReference>
<comment type="similarity">
    <text evidence="8">Belongs to the snail C2H2-type zinc-finger protein family.</text>
</comment>
<dbReference type="Pfam" id="PF00096">
    <property type="entry name" value="zf-C2H2"/>
    <property type="match status" value="3"/>
</dbReference>
<evidence type="ECO:0000256" key="8">
    <source>
        <dbReference type="ARBA" id="ARBA00037948"/>
    </source>
</evidence>
<dbReference type="Pfam" id="PF12874">
    <property type="entry name" value="zf-met"/>
    <property type="match status" value="1"/>
</dbReference>
<gene>
    <name evidence="11" type="ORF">LSINAPIS_LOCUS6458</name>
</gene>
<name>A0A5E4Q8H9_9NEOP</name>
<dbReference type="InterPro" id="IPR050527">
    <property type="entry name" value="Snail/Krueppel_Znf"/>
</dbReference>
<dbReference type="InterPro" id="IPR036236">
    <property type="entry name" value="Znf_C2H2_sf"/>
</dbReference>
<keyword evidence="7" id="KW-0539">Nucleus</keyword>
<feature type="domain" description="C2H2-type" evidence="10">
    <location>
        <begin position="123"/>
        <end position="150"/>
    </location>
</feature>
<feature type="domain" description="C2H2-type" evidence="10">
    <location>
        <begin position="92"/>
        <end position="122"/>
    </location>
</feature>
<feature type="domain" description="C2H2-type" evidence="10">
    <location>
        <begin position="149"/>
        <end position="176"/>
    </location>
</feature>
<dbReference type="PANTHER" id="PTHR24388">
    <property type="entry name" value="ZINC FINGER PROTEIN"/>
    <property type="match status" value="1"/>
</dbReference>